<feature type="domain" description="Toprim" evidence="1">
    <location>
        <begin position="144"/>
        <end position="226"/>
    </location>
</feature>
<keyword evidence="3" id="KW-1185">Reference proteome</keyword>
<dbReference type="EMBL" id="LNJQ01000003">
    <property type="protein sequence ID" value="KWZ39589.1"/>
    <property type="molecule type" value="Genomic_DNA"/>
</dbReference>
<dbReference type="Pfam" id="PF08275">
    <property type="entry name" value="DNAG_N"/>
    <property type="match status" value="1"/>
</dbReference>
<evidence type="ECO:0000259" key="1">
    <source>
        <dbReference type="PROSITE" id="PS50880"/>
    </source>
</evidence>
<accession>A0ABR5T9P6</accession>
<dbReference type="Gene3D" id="3.90.980.10">
    <property type="entry name" value="DNA primase, catalytic core, N-terminal domain"/>
    <property type="match status" value="1"/>
</dbReference>
<reference evidence="2 3" key="1">
    <citation type="submission" date="2015-11" db="EMBL/GenBank/DDBJ databases">
        <authorList>
            <person name="Sahl J."/>
            <person name="Wagner D."/>
            <person name="Keim P."/>
        </authorList>
    </citation>
    <scope>NUCLEOTIDE SEQUENCE [LARGE SCALE GENOMIC DNA]</scope>
    <source>
        <strain evidence="2 3">BDU18</strain>
    </source>
</reference>
<dbReference type="SMART" id="SM00493">
    <property type="entry name" value="TOPRIM"/>
    <property type="match status" value="1"/>
</dbReference>
<evidence type="ECO:0000313" key="2">
    <source>
        <dbReference type="EMBL" id="KWZ39589.1"/>
    </source>
</evidence>
<dbReference type="InterPro" id="IPR013264">
    <property type="entry name" value="DNAG_N"/>
</dbReference>
<gene>
    <name evidence="2" type="ORF">WS72_19225</name>
</gene>
<organism evidence="2 3">
    <name type="scientific">Burkholderia savannae</name>
    <dbReference type="NCBI Taxonomy" id="1637837"/>
    <lineage>
        <taxon>Bacteria</taxon>
        <taxon>Pseudomonadati</taxon>
        <taxon>Pseudomonadota</taxon>
        <taxon>Betaproteobacteria</taxon>
        <taxon>Burkholderiales</taxon>
        <taxon>Burkholderiaceae</taxon>
        <taxon>Burkholderia</taxon>
        <taxon>pseudomallei group</taxon>
    </lineage>
</organism>
<dbReference type="Gene3D" id="3.40.1360.10">
    <property type="match status" value="1"/>
</dbReference>
<dbReference type="Proteomes" id="UP000070255">
    <property type="component" value="Unassembled WGS sequence"/>
</dbReference>
<dbReference type="SUPFAM" id="SSF56731">
    <property type="entry name" value="DNA primase core"/>
    <property type="match status" value="1"/>
</dbReference>
<protein>
    <submittedName>
        <fullName evidence="2">DNA primase</fullName>
    </submittedName>
</protein>
<name>A0ABR5T9P6_9BURK</name>
<dbReference type="NCBIfam" id="TIGR01391">
    <property type="entry name" value="dnaG"/>
    <property type="match status" value="1"/>
</dbReference>
<dbReference type="Pfam" id="PF13155">
    <property type="entry name" value="Toprim_2"/>
    <property type="match status" value="1"/>
</dbReference>
<dbReference type="CDD" id="cd03364">
    <property type="entry name" value="TOPRIM_DnaG_primases"/>
    <property type="match status" value="1"/>
</dbReference>
<dbReference type="InterPro" id="IPR037068">
    <property type="entry name" value="DNA_primase_core_N_sf"/>
</dbReference>
<dbReference type="PANTHER" id="PTHR30313">
    <property type="entry name" value="DNA PRIMASE"/>
    <property type="match status" value="1"/>
</dbReference>
<sequence length="328" mass="35530">MAADGVAVLDSAATFYRAQLRASGRAIAYLKGRGIRGETAARFGVGYAPAEFQALAEAFPNYGDQALLDYGLVGISDRGRRYDRFRDRVMFPIRDASGRVVGFGGRLIDGDGPKYLNSPETRLFQKGRLLFGLHQAADAIAATSTVYVVEGYMDVISLAQNGIENAVAALGTATTRHHVEQLLARASRVVFCFDGDEAGRRAAARALDVCVPCIRDEHDVSFLFLPAEHDPDSFVQAHGGEAFSDLAREAVPLERYMLMAAAQGQSLEYAEGRARLVSTIAPRLQMLRAPALLRRVLLDVSTYARIAVSDLIALCGVDKKTVETIDGQ</sequence>
<dbReference type="PANTHER" id="PTHR30313:SF2">
    <property type="entry name" value="DNA PRIMASE"/>
    <property type="match status" value="1"/>
</dbReference>
<dbReference type="InterPro" id="IPR006295">
    <property type="entry name" value="DNA_primase_DnaG"/>
</dbReference>
<dbReference type="InterPro" id="IPR006171">
    <property type="entry name" value="TOPRIM_dom"/>
</dbReference>
<evidence type="ECO:0000313" key="3">
    <source>
        <dbReference type="Proteomes" id="UP000070255"/>
    </source>
</evidence>
<dbReference type="PROSITE" id="PS50880">
    <property type="entry name" value="TOPRIM"/>
    <property type="match status" value="1"/>
</dbReference>
<proteinExistence type="predicted"/>
<dbReference type="InterPro" id="IPR034151">
    <property type="entry name" value="TOPRIM_DnaG_bac"/>
</dbReference>
<dbReference type="InterPro" id="IPR050219">
    <property type="entry name" value="DnaG_primase"/>
</dbReference>
<comment type="caution">
    <text evidence="2">The sequence shown here is derived from an EMBL/GenBank/DDBJ whole genome shotgun (WGS) entry which is preliminary data.</text>
</comment>